<dbReference type="SUPFAM" id="SSF51735">
    <property type="entry name" value="NAD(P)-binding Rossmann-fold domains"/>
    <property type="match status" value="2"/>
</dbReference>
<evidence type="ECO:0000256" key="1">
    <source>
        <dbReference type="ARBA" id="ARBA00006484"/>
    </source>
</evidence>
<dbReference type="Proteomes" id="UP000292052">
    <property type="component" value="Unassembled WGS sequence"/>
</dbReference>
<dbReference type="GO" id="GO:0005737">
    <property type="term" value="C:cytoplasm"/>
    <property type="evidence" value="ECO:0007669"/>
    <property type="project" value="TreeGrafter"/>
</dbReference>
<keyword evidence="2" id="KW-0560">Oxidoreductase</keyword>
<keyword evidence="4" id="KW-1185">Reference proteome</keyword>
<comment type="caution">
    <text evidence="3">The sequence shown here is derived from an EMBL/GenBank/DDBJ whole genome shotgun (WGS) entry which is preliminary data.</text>
</comment>
<dbReference type="PANTHER" id="PTHR44229:SF8">
    <property type="entry name" value="ALCOHOL DEHYDROGENASE-RELATED"/>
    <property type="match status" value="1"/>
</dbReference>
<dbReference type="Gene3D" id="3.40.50.720">
    <property type="entry name" value="NAD(P)-binding Rossmann-like Domain"/>
    <property type="match status" value="2"/>
</dbReference>
<dbReference type="PRINTS" id="PR00081">
    <property type="entry name" value="GDHRDH"/>
</dbReference>
<evidence type="ECO:0000313" key="4">
    <source>
        <dbReference type="Proteomes" id="UP000292052"/>
    </source>
</evidence>
<organism evidence="3 4">
    <name type="scientific">Asbolus verrucosus</name>
    <name type="common">Desert ironclad beetle</name>
    <dbReference type="NCBI Taxonomy" id="1661398"/>
    <lineage>
        <taxon>Eukaryota</taxon>
        <taxon>Metazoa</taxon>
        <taxon>Ecdysozoa</taxon>
        <taxon>Arthropoda</taxon>
        <taxon>Hexapoda</taxon>
        <taxon>Insecta</taxon>
        <taxon>Pterygota</taxon>
        <taxon>Neoptera</taxon>
        <taxon>Endopterygota</taxon>
        <taxon>Coleoptera</taxon>
        <taxon>Polyphaga</taxon>
        <taxon>Cucujiformia</taxon>
        <taxon>Tenebrionidae</taxon>
        <taxon>Pimeliinae</taxon>
        <taxon>Asbolus</taxon>
    </lineage>
</organism>
<dbReference type="Pfam" id="PF00106">
    <property type="entry name" value="adh_short"/>
    <property type="match status" value="2"/>
</dbReference>
<comment type="similarity">
    <text evidence="1">Belongs to the short-chain dehydrogenases/reductases (SDR) family.</text>
</comment>
<sequence length="523" mass="56764">MHRTASQITGKPKPLMELNCKVALITGGAEGIGFAIAHELLSEKIKNVALIGTDNCKGREAVSVLNCAYGKNKAVFINCDVQSKVQVNECYVKAMKEFGKLDIIVNAAGVFDGCNWEKEIMTNLVGTIHNVVQAYKIMNKKGTDSGGVILNISGLYGIKPLYAAPTLSAAYYGIVGLSRSFGDNMNFQKTGIRVVTLCPGITNTNFIKNAEKRTLTPEMGKQLETLLCKIKRQNADVCGKSAIHVLKHGTSGSVWSKTINLDNKVAIITGGAEGIGLAIAKIFLKCGISGVAIADNSKDKGVESIQRLACEFGDNRILFLEGDMSQSKPFDRVFKETIKHFENVDIVVNNAGVMNDVNWETQINTNLSSAVIGTLLGMQYMSKTCLGQGGLIINVASIMGLIPSSGYPIHTLTQFGIVGFSRAIGNTNHYDRTGVKITALCPGLTNTKLLKQAPYHAINDKFHKEFKEESGECLLQKPESVALATLDILHDSMPGSVWVVENNSKPYEIRFPEVADMRFKNKC</sequence>
<dbReference type="AlphaFoldDB" id="A0A482VVJ6"/>
<evidence type="ECO:0008006" key="5">
    <source>
        <dbReference type="Google" id="ProtNLM"/>
    </source>
</evidence>
<dbReference type="InterPro" id="IPR036291">
    <property type="entry name" value="NAD(P)-bd_dom_sf"/>
</dbReference>
<dbReference type="EMBL" id="QDEB01063571">
    <property type="protein sequence ID" value="RZC36277.1"/>
    <property type="molecule type" value="Genomic_DNA"/>
</dbReference>
<protein>
    <recommendedName>
        <fullName evidence="5">15-hydroxyprostaglandin dehydrogenase [NAD(+)]</fullName>
    </recommendedName>
</protein>
<dbReference type="OrthoDB" id="417891at2759"/>
<reference evidence="3 4" key="1">
    <citation type="submission" date="2017-03" db="EMBL/GenBank/DDBJ databases">
        <title>Genome of the blue death feigning beetle - Asbolus verrucosus.</title>
        <authorList>
            <person name="Rider S.D."/>
        </authorList>
    </citation>
    <scope>NUCLEOTIDE SEQUENCE [LARGE SCALE GENOMIC DNA]</scope>
    <source>
        <strain evidence="3">Butters</strain>
        <tissue evidence="3">Head and leg muscle</tissue>
    </source>
</reference>
<evidence type="ECO:0000313" key="3">
    <source>
        <dbReference type="EMBL" id="RZC36277.1"/>
    </source>
</evidence>
<dbReference type="GO" id="GO:0016616">
    <property type="term" value="F:oxidoreductase activity, acting on the CH-OH group of donors, NAD or NADP as acceptor"/>
    <property type="evidence" value="ECO:0007669"/>
    <property type="project" value="TreeGrafter"/>
</dbReference>
<accession>A0A482VVJ6</accession>
<proteinExistence type="inferred from homology"/>
<evidence type="ECO:0000256" key="2">
    <source>
        <dbReference type="ARBA" id="ARBA00023002"/>
    </source>
</evidence>
<dbReference type="PRINTS" id="PR00080">
    <property type="entry name" value="SDRFAMILY"/>
</dbReference>
<gene>
    <name evidence="3" type="ORF">BDFB_008609</name>
</gene>
<name>A0A482VVJ6_ASBVE</name>
<dbReference type="PANTHER" id="PTHR44229">
    <property type="entry name" value="15-HYDROXYPROSTAGLANDIN DEHYDROGENASE [NAD(+)]"/>
    <property type="match status" value="1"/>
</dbReference>
<dbReference type="InterPro" id="IPR002347">
    <property type="entry name" value="SDR_fam"/>
</dbReference>
<dbReference type="STRING" id="1661398.A0A482VVJ6"/>